<dbReference type="SUPFAM" id="SSF46689">
    <property type="entry name" value="Homeodomain-like"/>
    <property type="match status" value="1"/>
</dbReference>
<dbReference type="InterPro" id="IPR001647">
    <property type="entry name" value="HTH_TetR"/>
</dbReference>
<keyword evidence="1 2" id="KW-0238">DNA-binding</keyword>
<evidence type="ECO:0000256" key="1">
    <source>
        <dbReference type="ARBA" id="ARBA00023125"/>
    </source>
</evidence>
<dbReference type="Proteomes" id="UP000186132">
    <property type="component" value="Unassembled WGS sequence"/>
</dbReference>
<dbReference type="GO" id="GO:0000976">
    <property type="term" value="F:transcription cis-regulatory region binding"/>
    <property type="evidence" value="ECO:0007669"/>
    <property type="project" value="TreeGrafter"/>
</dbReference>
<feature type="DNA-binding region" description="H-T-H motif" evidence="2">
    <location>
        <begin position="34"/>
        <end position="53"/>
    </location>
</feature>
<feature type="domain" description="HTH tetR-type" evidence="3">
    <location>
        <begin position="11"/>
        <end position="71"/>
    </location>
</feature>
<dbReference type="AlphaFoldDB" id="A0A1M5IH90"/>
<gene>
    <name evidence="4" type="ORF">SAMN05443575_1892</name>
</gene>
<dbReference type="GO" id="GO:0003700">
    <property type="term" value="F:DNA-binding transcription factor activity"/>
    <property type="evidence" value="ECO:0007669"/>
    <property type="project" value="TreeGrafter"/>
</dbReference>
<dbReference type="InterPro" id="IPR050109">
    <property type="entry name" value="HTH-type_TetR-like_transc_reg"/>
</dbReference>
<evidence type="ECO:0000313" key="5">
    <source>
        <dbReference type="Proteomes" id="UP000186132"/>
    </source>
</evidence>
<dbReference type="PANTHER" id="PTHR30055">
    <property type="entry name" value="HTH-TYPE TRANSCRIPTIONAL REGULATOR RUTR"/>
    <property type="match status" value="1"/>
</dbReference>
<dbReference type="RefSeq" id="WP_073388968.1">
    <property type="nucleotide sequence ID" value="NZ_FQVU01000002.1"/>
</dbReference>
<sequence>MAPRGVRGSAEERREDVLNAAMVEFAKGGLDGTSTEAIATRAGISQPYLFRLYPSKRALFIAAVERTFTEVVRVFEEAAAGLSGLEAKHAMGEAYDTLLREDRTFLGMQLQAYAACCGDDEVRAVTRRHLGRLWERVVTDGGMSEQLAQAFVAHGMLCNLTAALGVDESQAADDALARRMTAKPVVLDLMTADPISAGSPLT</sequence>
<dbReference type="EMBL" id="FQVU01000002">
    <property type="protein sequence ID" value="SHG27621.1"/>
    <property type="molecule type" value="Genomic_DNA"/>
</dbReference>
<protein>
    <submittedName>
        <fullName evidence="4">Transcriptional regulator, TetR family</fullName>
    </submittedName>
</protein>
<dbReference type="InterPro" id="IPR009057">
    <property type="entry name" value="Homeodomain-like_sf"/>
</dbReference>
<evidence type="ECO:0000313" key="4">
    <source>
        <dbReference type="EMBL" id="SHG27621.1"/>
    </source>
</evidence>
<keyword evidence="5" id="KW-1185">Reference proteome</keyword>
<proteinExistence type="predicted"/>
<reference evidence="4 5" key="1">
    <citation type="submission" date="2016-11" db="EMBL/GenBank/DDBJ databases">
        <authorList>
            <person name="Jaros S."/>
            <person name="Januszkiewicz K."/>
            <person name="Wedrychowicz H."/>
        </authorList>
    </citation>
    <scope>NUCLEOTIDE SEQUENCE [LARGE SCALE GENOMIC DNA]</scope>
    <source>
        <strain evidence="4 5">DSM 45627</strain>
    </source>
</reference>
<dbReference type="PROSITE" id="PS50977">
    <property type="entry name" value="HTH_TETR_2"/>
    <property type="match status" value="1"/>
</dbReference>
<dbReference type="Pfam" id="PF00440">
    <property type="entry name" value="TetR_N"/>
    <property type="match status" value="1"/>
</dbReference>
<name>A0A1M5IH90_9ACTN</name>
<dbReference type="Gene3D" id="1.10.357.10">
    <property type="entry name" value="Tetracycline Repressor, domain 2"/>
    <property type="match status" value="1"/>
</dbReference>
<organism evidence="4 5">
    <name type="scientific">Jatrophihabitans endophyticus</name>
    <dbReference type="NCBI Taxonomy" id="1206085"/>
    <lineage>
        <taxon>Bacteria</taxon>
        <taxon>Bacillati</taxon>
        <taxon>Actinomycetota</taxon>
        <taxon>Actinomycetes</taxon>
        <taxon>Jatrophihabitantales</taxon>
        <taxon>Jatrophihabitantaceae</taxon>
        <taxon>Jatrophihabitans</taxon>
    </lineage>
</organism>
<dbReference type="PRINTS" id="PR00455">
    <property type="entry name" value="HTHTETR"/>
</dbReference>
<dbReference type="OrthoDB" id="3691941at2"/>
<evidence type="ECO:0000259" key="3">
    <source>
        <dbReference type="PROSITE" id="PS50977"/>
    </source>
</evidence>
<accession>A0A1M5IH90</accession>
<dbReference type="PANTHER" id="PTHR30055:SF146">
    <property type="entry name" value="HTH-TYPE TRANSCRIPTIONAL DUAL REGULATOR CECR"/>
    <property type="match status" value="1"/>
</dbReference>
<dbReference type="STRING" id="1206085.SAMN05443575_1892"/>
<evidence type="ECO:0000256" key="2">
    <source>
        <dbReference type="PROSITE-ProRule" id="PRU00335"/>
    </source>
</evidence>